<evidence type="ECO:0000313" key="9">
    <source>
        <dbReference type="Proteomes" id="UP000184330"/>
    </source>
</evidence>
<gene>
    <name evidence="8" type="ORF">PAC_09742</name>
</gene>
<keyword evidence="9" id="KW-1185">Reference proteome</keyword>
<feature type="region of interest" description="Disordered" evidence="5">
    <location>
        <begin position="524"/>
        <end position="543"/>
    </location>
</feature>
<feature type="compositionally biased region" description="Polar residues" evidence="5">
    <location>
        <begin position="526"/>
        <end position="543"/>
    </location>
</feature>
<feature type="transmembrane region" description="Helical" evidence="6">
    <location>
        <begin position="327"/>
        <end position="349"/>
    </location>
</feature>
<comment type="subcellular location">
    <subcellularLocation>
        <location evidence="1">Membrane</location>
        <topology evidence="1">Multi-pass membrane protein</topology>
    </subcellularLocation>
</comment>
<dbReference type="Gene3D" id="1.20.1250.20">
    <property type="entry name" value="MFS general substrate transporter like domains"/>
    <property type="match status" value="1"/>
</dbReference>
<evidence type="ECO:0000256" key="4">
    <source>
        <dbReference type="ARBA" id="ARBA00023136"/>
    </source>
</evidence>
<sequence>MTSRETDIEIGAREKPTQGVSETQIVEGKRSKNGILLRPQPSNDPNDPLNWPSLEKYSTYLTVCFFAFLGLVNSSNFTVAIVPVAKEFHTTTVRAGYLTSIQLLFMGLGNLFWMPMMRITGKRPVYLASLLLLLVTNVWGHFAGSYNSLLASRIIGGFMSAAADATVPSVVADLFFFHERGHCMMVFHTAISAGVFLGPLINAYIVQYAGWRWMLGFMAIAAGVTFLVGIFSIHETAYKRDEASLESPESGFGERRSWWQELSLVRGYDSEASFWKWLGNTLVLLAYPPVLFVGLTIGVFVGWNISIQLTSARVFTAAPYHWKIHDLGLLSISGFVGAIISFFVGGRLIDFIANHMTARAGDHPEPEFRLPAMIFPAIIGPMGVLTFGLVVGNGKSYWGAAVGFGGLGFGLTAASNVVVTYAGMYKSRPDSTMDAYRAISGEVLVIVFVVRNAMACILSLYIADWIKVEGIKNAFGEMVAIQYAILSLSVILYFWGKRIRAWTATFGPSNKPFPSSPLFNGRASERGSSFSPLFSQNTHTNSL</sequence>
<feature type="transmembrane region" description="Helical" evidence="6">
    <location>
        <begin position="125"/>
        <end position="142"/>
    </location>
</feature>
<evidence type="ECO:0000256" key="2">
    <source>
        <dbReference type="ARBA" id="ARBA00022692"/>
    </source>
</evidence>
<feature type="transmembrane region" description="Helical" evidence="6">
    <location>
        <begin position="184"/>
        <end position="205"/>
    </location>
</feature>
<reference evidence="8 9" key="1">
    <citation type="submission" date="2016-03" db="EMBL/GenBank/DDBJ databases">
        <authorList>
            <person name="Ploux O."/>
        </authorList>
    </citation>
    <scope>NUCLEOTIDE SEQUENCE [LARGE SCALE GENOMIC DNA]</scope>
    <source>
        <strain evidence="8 9">UAMH 11012</strain>
    </source>
</reference>
<feature type="compositionally biased region" description="Basic and acidic residues" evidence="5">
    <location>
        <begin position="1"/>
        <end position="16"/>
    </location>
</feature>
<evidence type="ECO:0000313" key="8">
    <source>
        <dbReference type="EMBL" id="CZR59848.1"/>
    </source>
</evidence>
<evidence type="ECO:0000256" key="1">
    <source>
        <dbReference type="ARBA" id="ARBA00004141"/>
    </source>
</evidence>
<keyword evidence="3 6" id="KW-1133">Transmembrane helix</keyword>
<dbReference type="Pfam" id="PF07690">
    <property type="entry name" value="MFS_1"/>
    <property type="match status" value="1"/>
</dbReference>
<feature type="domain" description="Major facilitator superfamily (MFS) profile" evidence="7">
    <location>
        <begin position="59"/>
        <end position="500"/>
    </location>
</feature>
<keyword evidence="2 6" id="KW-0812">Transmembrane</keyword>
<feature type="region of interest" description="Disordered" evidence="5">
    <location>
        <begin position="1"/>
        <end position="48"/>
    </location>
</feature>
<feature type="transmembrane region" description="Helical" evidence="6">
    <location>
        <begin position="95"/>
        <end position="113"/>
    </location>
</feature>
<feature type="transmembrane region" description="Helical" evidence="6">
    <location>
        <begin position="397"/>
        <end position="422"/>
    </location>
</feature>
<accession>A0A1L7X493</accession>
<feature type="transmembrane region" description="Helical" evidence="6">
    <location>
        <begin position="60"/>
        <end position="83"/>
    </location>
</feature>
<proteinExistence type="predicted"/>
<name>A0A1L7X493_9HELO</name>
<dbReference type="GO" id="GO:0005886">
    <property type="term" value="C:plasma membrane"/>
    <property type="evidence" value="ECO:0007669"/>
    <property type="project" value="TreeGrafter"/>
</dbReference>
<feature type="transmembrane region" description="Helical" evidence="6">
    <location>
        <begin position="154"/>
        <end position="177"/>
    </location>
</feature>
<dbReference type="PANTHER" id="PTHR23502">
    <property type="entry name" value="MAJOR FACILITATOR SUPERFAMILY"/>
    <property type="match status" value="1"/>
</dbReference>
<evidence type="ECO:0000259" key="7">
    <source>
        <dbReference type="PROSITE" id="PS50850"/>
    </source>
</evidence>
<dbReference type="GO" id="GO:0022857">
    <property type="term" value="F:transmembrane transporter activity"/>
    <property type="evidence" value="ECO:0007669"/>
    <property type="project" value="InterPro"/>
</dbReference>
<dbReference type="PANTHER" id="PTHR23502:SF160">
    <property type="entry name" value="MAJOR FACILITATOR SUPERFAMILY (MFS) PROFILE DOMAIN-CONTAINING PROTEIN-RELATED"/>
    <property type="match status" value="1"/>
</dbReference>
<evidence type="ECO:0000256" key="5">
    <source>
        <dbReference type="SAM" id="MobiDB-lite"/>
    </source>
</evidence>
<evidence type="ECO:0000256" key="6">
    <source>
        <dbReference type="SAM" id="Phobius"/>
    </source>
</evidence>
<evidence type="ECO:0000256" key="3">
    <source>
        <dbReference type="ARBA" id="ARBA00022989"/>
    </source>
</evidence>
<feature type="transmembrane region" description="Helical" evidence="6">
    <location>
        <begin position="370"/>
        <end position="391"/>
    </location>
</feature>
<dbReference type="AlphaFoldDB" id="A0A1L7X493"/>
<keyword evidence="4 6" id="KW-0472">Membrane</keyword>
<protein>
    <recommendedName>
        <fullName evidence="7">Major facilitator superfamily (MFS) profile domain-containing protein</fullName>
    </recommendedName>
</protein>
<dbReference type="InterPro" id="IPR036259">
    <property type="entry name" value="MFS_trans_sf"/>
</dbReference>
<organism evidence="8 9">
    <name type="scientific">Phialocephala subalpina</name>
    <dbReference type="NCBI Taxonomy" id="576137"/>
    <lineage>
        <taxon>Eukaryota</taxon>
        <taxon>Fungi</taxon>
        <taxon>Dikarya</taxon>
        <taxon>Ascomycota</taxon>
        <taxon>Pezizomycotina</taxon>
        <taxon>Leotiomycetes</taxon>
        <taxon>Helotiales</taxon>
        <taxon>Mollisiaceae</taxon>
        <taxon>Phialocephala</taxon>
        <taxon>Phialocephala fortinii species complex</taxon>
    </lineage>
</organism>
<feature type="transmembrane region" description="Helical" evidence="6">
    <location>
        <begin position="443"/>
        <end position="463"/>
    </location>
</feature>
<dbReference type="Proteomes" id="UP000184330">
    <property type="component" value="Unassembled WGS sequence"/>
</dbReference>
<dbReference type="OrthoDB" id="5215911at2759"/>
<dbReference type="SUPFAM" id="SSF103473">
    <property type="entry name" value="MFS general substrate transporter"/>
    <property type="match status" value="1"/>
</dbReference>
<dbReference type="PROSITE" id="PS50850">
    <property type="entry name" value="MFS"/>
    <property type="match status" value="1"/>
</dbReference>
<feature type="transmembrane region" description="Helical" evidence="6">
    <location>
        <begin position="282"/>
        <end position="307"/>
    </location>
</feature>
<feature type="transmembrane region" description="Helical" evidence="6">
    <location>
        <begin position="211"/>
        <end position="233"/>
    </location>
</feature>
<dbReference type="STRING" id="576137.A0A1L7X493"/>
<feature type="transmembrane region" description="Helical" evidence="6">
    <location>
        <begin position="475"/>
        <end position="495"/>
    </location>
</feature>
<dbReference type="InterPro" id="IPR011701">
    <property type="entry name" value="MFS"/>
</dbReference>
<dbReference type="InterPro" id="IPR020846">
    <property type="entry name" value="MFS_dom"/>
</dbReference>
<dbReference type="EMBL" id="FJOG01000014">
    <property type="protein sequence ID" value="CZR59848.1"/>
    <property type="molecule type" value="Genomic_DNA"/>
</dbReference>